<reference evidence="2" key="1">
    <citation type="journal article" date="2023" name="Mol. Phylogenet. Evol.">
        <title>Genome-scale phylogeny and comparative genomics of the fungal order Sordariales.</title>
        <authorList>
            <person name="Hensen N."/>
            <person name="Bonometti L."/>
            <person name="Westerberg I."/>
            <person name="Brannstrom I.O."/>
            <person name="Guillou S."/>
            <person name="Cros-Aarteil S."/>
            <person name="Calhoun S."/>
            <person name="Haridas S."/>
            <person name="Kuo A."/>
            <person name="Mondo S."/>
            <person name="Pangilinan J."/>
            <person name="Riley R."/>
            <person name="LaButti K."/>
            <person name="Andreopoulos B."/>
            <person name="Lipzen A."/>
            <person name="Chen C."/>
            <person name="Yan M."/>
            <person name="Daum C."/>
            <person name="Ng V."/>
            <person name="Clum A."/>
            <person name="Steindorff A."/>
            <person name="Ohm R.A."/>
            <person name="Martin F."/>
            <person name="Silar P."/>
            <person name="Natvig D.O."/>
            <person name="Lalanne C."/>
            <person name="Gautier V."/>
            <person name="Ament-Velasquez S.L."/>
            <person name="Kruys A."/>
            <person name="Hutchinson M.I."/>
            <person name="Powell A.J."/>
            <person name="Barry K."/>
            <person name="Miller A.N."/>
            <person name="Grigoriev I.V."/>
            <person name="Debuchy R."/>
            <person name="Gladieux P."/>
            <person name="Hiltunen Thoren M."/>
            <person name="Johannesson H."/>
        </authorList>
    </citation>
    <scope>NUCLEOTIDE SEQUENCE</scope>
    <source>
        <strain evidence="2">CBS 990.96</strain>
    </source>
</reference>
<sequence length="135" mass="15312">MLPQGVNLLPVQSNRNKLCEILSEFGEDKFKLTGTPGRLVPISSSSVPSIPSQQATNARQRQQSWFARRSQTMLTNTKRLLTRSLTMVTKIQPYNKKSQRSLLNHPTSFSLRPEVFIAWGLLLTTLICLMAYFTN</sequence>
<feature type="transmembrane region" description="Helical" evidence="1">
    <location>
        <begin position="115"/>
        <end position="133"/>
    </location>
</feature>
<reference evidence="2" key="2">
    <citation type="submission" date="2023-05" db="EMBL/GenBank/DDBJ databases">
        <authorList>
            <consortium name="Lawrence Berkeley National Laboratory"/>
            <person name="Steindorff A."/>
            <person name="Hensen N."/>
            <person name="Bonometti L."/>
            <person name="Westerberg I."/>
            <person name="Brannstrom I.O."/>
            <person name="Guillou S."/>
            <person name="Cros-Aarteil S."/>
            <person name="Calhoun S."/>
            <person name="Haridas S."/>
            <person name="Kuo A."/>
            <person name="Mondo S."/>
            <person name="Pangilinan J."/>
            <person name="Riley R."/>
            <person name="Labutti K."/>
            <person name="Andreopoulos B."/>
            <person name="Lipzen A."/>
            <person name="Chen C."/>
            <person name="Yanf M."/>
            <person name="Daum C."/>
            <person name="Ng V."/>
            <person name="Clum A."/>
            <person name="Ohm R."/>
            <person name="Martin F."/>
            <person name="Silar P."/>
            <person name="Natvig D."/>
            <person name="Lalanne C."/>
            <person name="Gautier V."/>
            <person name="Ament-Velasquez S.L."/>
            <person name="Kruys A."/>
            <person name="Hutchinson M.I."/>
            <person name="Powell A.J."/>
            <person name="Barry K."/>
            <person name="Miller A.N."/>
            <person name="Grigoriev I.V."/>
            <person name="Debuchy R."/>
            <person name="Gladieux P."/>
            <person name="Thoren M.H."/>
            <person name="Johannesson H."/>
        </authorList>
    </citation>
    <scope>NUCLEOTIDE SEQUENCE</scope>
    <source>
        <strain evidence="2">CBS 990.96</strain>
    </source>
</reference>
<keyword evidence="1" id="KW-1133">Transmembrane helix</keyword>
<dbReference type="Proteomes" id="UP001301958">
    <property type="component" value="Unassembled WGS sequence"/>
</dbReference>
<evidence type="ECO:0000256" key="1">
    <source>
        <dbReference type="SAM" id="Phobius"/>
    </source>
</evidence>
<keyword evidence="1" id="KW-0812">Transmembrane</keyword>
<comment type="caution">
    <text evidence="2">The sequence shown here is derived from an EMBL/GenBank/DDBJ whole genome shotgun (WGS) entry which is preliminary data.</text>
</comment>
<gene>
    <name evidence="2" type="ORF">QBC38DRAFT_459562</name>
</gene>
<proteinExistence type="predicted"/>
<evidence type="ECO:0000313" key="2">
    <source>
        <dbReference type="EMBL" id="KAK4223223.1"/>
    </source>
</evidence>
<evidence type="ECO:0000313" key="3">
    <source>
        <dbReference type="Proteomes" id="UP001301958"/>
    </source>
</evidence>
<protein>
    <submittedName>
        <fullName evidence="2">Uncharacterized protein</fullName>
    </submittedName>
</protein>
<accession>A0AAN7BH81</accession>
<dbReference type="AlphaFoldDB" id="A0AAN7BH81"/>
<organism evidence="2 3">
    <name type="scientific">Podospora fimiseda</name>
    <dbReference type="NCBI Taxonomy" id="252190"/>
    <lineage>
        <taxon>Eukaryota</taxon>
        <taxon>Fungi</taxon>
        <taxon>Dikarya</taxon>
        <taxon>Ascomycota</taxon>
        <taxon>Pezizomycotina</taxon>
        <taxon>Sordariomycetes</taxon>
        <taxon>Sordariomycetidae</taxon>
        <taxon>Sordariales</taxon>
        <taxon>Podosporaceae</taxon>
        <taxon>Podospora</taxon>
    </lineage>
</organism>
<keyword evidence="3" id="KW-1185">Reference proteome</keyword>
<keyword evidence="1" id="KW-0472">Membrane</keyword>
<dbReference type="EMBL" id="MU865434">
    <property type="protein sequence ID" value="KAK4223223.1"/>
    <property type="molecule type" value="Genomic_DNA"/>
</dbReference>
<name>A0AAN7BH81_9PEZI</name>